<dbReference type="AlphaFoldDB" id="M2YA26"/>
<evidence type="ECO:0000313" key="3">
    <source>
        <dbReference type="Proteomes" id="UP000030680"/>
    </source>
</evidence>
<dbReference type="Proteomes" id="UP000030680">
    <property type="component" value="Unassembled WGS sequence"/>
</dbReference>
<evidence type="ECO:0000313" key="2">
    <source>
        <dbReference type="EMBL" id="EME32734.1"/>
    </source>
</evidence>
<organism evidence="2 3">
    <name type="scientific">Galdieria sulphuraria</name>
    <name type="common">Red alga</name>
    <dbReference type="NCBI Taxonomy" id="130081"/>
    <lineage>
        <taxon>Eukaryota</taxon>
        <taxon>Rhodophyta</taxon>
        <taxon>Bangiophyceae</taxon>
        <taxon>Galdieriales</taxon>
        <taxon>Galdieriaceae</taxon>
        <taxon>Galdieria</taxon>
    </lineage>
</organism>
<gene>
    <name evidence="2" type="ORF">Gasu_00990</name>
</gene>
<name>M2YA26_GALSU</name>
<proteinExistence type="predicted"/>
<dbReference type="KEGG" id="gsl:Gasu_00990"/>
<keyword evidence="3" id="KW-1185">Reference proteome</keyword>
<dbReference type="Gramene" id="EME32734">
    <property type="protein sequence ID" value="EME32734"/>
    <property type="gene ID" value="Gasu_00990"/>
</dbReference>
<sequence>MNSPLKTKRFKSVPLYFIQGKSALIQFPGITFQIFNFIISILIKLRMPLLNVRVSSLNQYGSDNGKVFFFS</sequence>
<keyword evidence="1" id="KW-0472">Membrane</keyword>
<keyword evidence="1" id="KW-1133">Transmembrane helix</keyword>
<evidence type="ECO:0000256" key="1">
    <source>
        <dbReference type="SAM" id="Phobius"/>
    </source>
</evidence>
<dbReference type="RefSeq" id="XP_005709254.1">
    <property type="nucleotide sequence ID" value="XM_005709197.1"/>
</dbReference>
<dbReference type="GeneID" id="17091289"/>
<keyword evidence="1" id="KW-0812">Transmembrane</keyword>
<dbReference type="EMBL" id="KB454484">
    <property type="protein sequence ID" value="EME32734.1"/>
    <property type="molecule type" value="Genomic_DNA"/>
</dbReference>
<reference evidence="3" key="1">
    <citation type="journal article" date="2013" name="Science">
        <title>Gene transfer from bacteria and archaea facilitated evolution of an extremophilic eukaryote.</title>
        <authorList>
            <person name="Schonknecht G."/>
            <person name="Chen W.H."/>
            <person name="Ternes C.M."/>
            <person name="Barbier G.G."/>
            <person name="Shrestha R.P."/>
            <person name="Stanke M."/>
            <person name="Brautigam A."/>
            <person name="Baker B.J."/>
            <person name="Banfield J.F."/>
            <person name="Garavito R.M."/>
            <person name="Carr K."/>
            <person name="Wilkerson C."/>
            <person name="Rensing S.A."/>
            <person name="Gagneul D."/>
            <person name="Dickenson N.E."/>
            <person name="Oesterhelt C."/>
            <person name="Lercher M.J."/>
            <person name="Weber A.P."/>
        </authorList>
    </citation>
    <scope>NUCLEOTIDE SEQUENCE [LARGE SCALE GENOMIC DNA]</scope>
    <source>
        <strain evidence="3">074W</strain>
    </source>
</reference>
<feature type="transmembrane region" description="Helical" evidence="1">
    <location>
        <begin position="23"/>
        <end position="43"/>
    </location>
</feature>
<accession>M2YA26</accession>
<protein>
    <submittedName>
        <fullName evidence="2">Uncharacterized protein</fullName>
    </submittedName>
</protein>